<gene>
    <name evidence="1" type="ORF">LECACI_7A000742</name>
</gene>
<evidence type="ECO:0000313" key="1">
    <source>
        <dbReference type="EMBL" id="CAK3793531.1"/>
    </source>
</evidence>
<protein>
    <recommendedName>
        <fullName evidence="3">F-box domain-containing protein</fullName>
    </recommendedName>
</protein>
<dbReference type="Gene3D" id="3.80.10.10">
    <property type="entry name" value="Ribonuclease Inhibitor"/>
    <property type="match status" value="1"/>
</dbReference>
<dbReference type="AlphaFoldDB" id="A0AAI8W2H3"/>
<reference evidence="1" key="1">
    <citation type="submission" date="2023-11" db="EMBL/GenBank/DDBJ databases">
        <authorList>
            <person name="Alioto T."/>
            <person name="Alioto T."/>
            <person name="Gomez Garrido J."/>
        </authorList>
    </citation>
    <scope>NUCLEOTIDE SEQUENCE</scope>
</reference>
<comment type="caution">
    <text evidence="1">The sequence shown here is derived from an EMBL/GenBank/DDBJ whole genome shotgun (WGS) entry which is preliminary data.</text>
</comment>
<proteinExistence type="predicted"/>
<keyword evidence="2" id="KW-1185">Reference proteome</keyword>
<accession>A0AAI8W2H3</accession>
<dbReference type="EMBL" id="CAVMBE010000002">
    <property type="protein sequence ID" value="CAK3793531.1"/>
    <property type="molecule type" value="Genomic_DNA"/>
</dbReference>
<organism evidence="1 2">
    <name type="scientific">Lecanosticta acicola</name>
    <dbReference type="NCBI Taxonomy" id="111012"/>
    <lineage>
        <taxon>Eukaryota</taxon>
        <taxon>Fungi</taxon>
        <taxon>Dikarya</taxon>
        <taxon>Ascomycota</taxon>
        <taxon>Pezizomycotina</taxon>
        <taxon>Dothideomycetes</taxon>
        <taxon>Dothideomycetidae</taxon>
        <taxon>Mycosphaerellales</taxon>
        <taxon>Mycosphaerellaceae</taxon>
        <taxon>Lecanosticta</taxon>
    </lineage>
</organism>
<sequence length="373" mass="42410">MPSTPDLLGVPPELFERIAQFAHDSDLLALRLTSKDAASKVLRTFTETQFSHRHILFTEEQNLSTAIEVAKHPVFGPALNILWLYVDEVKLETDPDFPKFYNKQRALMESGRDLHLLTVLFAHLRRHGVHPDIRIFPDAFEVSSKLPVSSDYKTPHFGIGVWSLLEPPEPDDHRPFLKIIEALSLSLLKPSALIVSEETCNVMINHLTDQHLTHMAEALRRVKTLQLSTVSFPNVLSSEQVEKFCSLLSNELDLTDLLLRVEKMGIPIMFDEVFAPRSDDEFLVEELFKKQFTSLKTLQLDGARFEGCALVDFIHRHPAIHTLELDRIFPFSGVDPDDKLSKKDFDALLQQLTTVVEISVSNTYPWGLSSPTY</sequence>
<dbReference type="Proteomes" id="UP001296104">
    <property type="component" value="Unassembled WGS sequence"/>
</dbReference>
<evidence type="ECO:0008006" key="3">
    <source>
        <dbReference type="Google" id="ProtNLM"/>
    </source>
</evidence>
<name>A0AAI8W2H3_9PEZI</name>
<dbReference type="InterPro" id="IPR032675">
    <property type="entry name" value="LRR_dom_sf"/>
</dbReference>
<evidence type="ECO:0000313" key="2">
    <source>
        <dbReference type="Proteomes" id="UP001296104"/>
    </source>
</evidence>